<dbReference type="Gene3D" id="1.20.1070.10">
    <property type="entry name" value="Rhodopsin 7-helix transmembrane proteins"/>
    <property type="match status" value="1"/>
</dbReference>
<dbReference type="AlphaFoldDB" id="A0AAE1I386"/>
<reference evidence="3" key="2">
    <citation type="journal article" date="2023" name="BMC Genomics">
        <title>Pest status, molecular evolution, and epigenetic factors derived from the genome assembly of Frankliniella fusca, a thysanopteran phytovirus vector.</title>
        <authorList>
            <person name="Catto M.A."/>
            <person name="Labadie P.E."/>
            <person name="Jacobson A.L."/>
            <person name="Kennedy G.G."/>
            <person name="Srinivasan R."/>
            <person name="Hunt B.G."/>
        </authorList>
    </citation>
    <scope>NUCLEOTIDE SEQUENCE</scope>
    <source>
        <strain evidence="3">PL_HMW_Pooled</strain>
    </source>
</reference>
<protein>
    <submittedName>
        <fullName evidence="3">G-protein coupled receptor Mth2</fullName>
    </submittedName>
</protein>
<evidence type="ECO:0000256" key="1">
    <source>
        <dbReference type="SAM" id="MobiDB-lite"/>
    </source>
</evidence>
<feature type="transmembrane region" description="Helical" evidence="2">
    <location>
        <begin position="156"/>
        <end position="176"/>
    </location>
</feature>
<dbReference type="PANTHER" id="PTHR46953">
    <property type="entry name" value="G-PROTEIN COUPLED RECEPTOR MTH-LIKE 1-RELATED"/>
    <property type="match status" value="1"/>
</dbReference>
<keyword evidence="2" id="KW-0812">Transmembrane</keyword>
<gene>
    <name evidence="3" type="ORF">KUF71_012978</name>
</gene>
<dbReference type="PANTHER" id="PTHR46953:SF1">
    <property type="entry name" value="G-PROTEIN COUPLED RECEPTOR MTH-LIKE 1-RELATED"/>
    <property type="match status" value="1"/>
</dbReference>
<comment type="caution">
    <text evidence="3">The sequence shown here is derived from an EMBL/GenBank/DDBJ whole genome shotgun (WGS) entry which is preliminary data.</text>
</comment>
<reference evidence="3" key="1">
    <citation type="submission" date="2021-07" db="EMBL/GenBank/DDBJ databases">
        <authorList>
            <person name="Catto M.A."/>
            <person name="Jacobson A."/>
            <person name="Kennedy G."/>
            <person name="Labadie P."/>
            <person name="Hunt B.G."/>
            <person name="Srinivasan R."/>
        </authorList>
    </citation>
    <scope>NUCLEOTIDE SEQUENCE</scope>
    <source>
        <strain evidence="3">PL_HMW_Pooled</strain>
        <tissue evidence="3">Head</tissue>
    </source>
</reference>
<keyword evidence="4" id="KW-1185">Reference proteome</keyword>
<sequence length="274" mass="30062">MLWAKELSRKDCVRRSSWRSEVPEGAAGSLELPELLLDLYAEDNLKEATQSGVPVPAHWRTMVAERDNQTKGVFKLNQTHDPDDRFYLLEKNASLVVPNYAHSIFAPGTFCIDVFLVVRAGAGGPEGRWSVSAELSAIVPFVEDEEELAVSAIVSILYPVGLLISIPFLVATFAVYCSYSELRNLPGKSLMCYTASMIAGYLCLALVQFNVVVSNMVCVLLVESDEEKEKEKEPPAGKKCIHPPGRAVGRGEGQGSGRDKPQLLRGALRPLRIV</sequence>
<evidence type="ECO:0000313" key="4">
    <source>
        <dbReference type="Proteomes" id="UP001219518"/>
    </source>
</evidence>
<accession>A0AAE1I386</accession>
<keyword evidence="2" id="KW-1133">Transmembrane helix</keyword>
<evidence type="ECO:0000256" key="2">
    <source>
        <dbReference type="SAM" id="Phobius"/>
    </source>
</evidence>
<keyword evidence="2" id="KW-0472">Membrane</keyword>
<evidence type="ECO:0000313" key="3">
    <source>
        <dbReference type="EMBL" id="KAK3932519.1"/>
    </source>
</evidence>
<keyword evidence="3" id="KW-0675">Receptor</keyword>
<proteinExistence type="predicted"/>
<feature type="transmembrane region" description="Helical" evidence="2">
    <location>
        <begin position="196"/>
        <end position="222"/>
    </location>
</feature>
<organism evidence="3 4">
    <name type="scientific">Frankliniella fusca</name>
    <dbReference type="NCBI Taxonomy" id="407009"/>
    <lineage>
        <taxon>Eukaryota</taxon>
        <taxon>Metazoa</taxon>
        <taxon>Ecdysozoa</taxon>
        <taxon>Arthropoda</taxon>
        <taxon>Hexapoda</taxon>
        <taxon>Insecta</taxon>
        <taxon>Pterygota</taxon>
        <taxon>Neoptera</taxon>
        <taxon>Paraneoptera</taxon>
        <taxon>Thysanoptera</taxon>
        <taxon>Terebrantia</taxon>
        <taxon>Thripoidea</taxon>
        <taxon>Thripidae</taxon>
        <taxon>Frankliniella</taxon>
    </lineage>
</organism>
<dbReference type="Proteomes" id="UP001219518">
    <property type="component" value="Unassembled WGS sequence"/>
</dbReference>
<dbReference type="EMBL" id="JAHWGI010001437">
    <property type="protein sequence ID" value="KAK3932519.1"/>
    <property type="molecule type" value="Genomic_DNA"/>
</dbReference>
<dbReference type="InterPro" id="IPR052808">
    <property type="entry name" value="GPCR_Mth-like"/>
</dbReference>
<feature type="region of interest" description="Disordered" evidence="1">
    <location>
        <begin position="229"/>
        <end position="274"/>
    </location>
</feature>
<name>A0AAE1I386_9NEOP</name>